<dbReference type="GO" id="GO:0043590">
    <property type="term" value="C:bacterial nucleoid"/>
    <property type="evidence" value="ECO:0007669"/>
    <property type="project" value="TreeGrafter"/>
</dbReference>
<evidence type="ECO:0000259" key="8">
    <source>
        <dbReference type="Pfam" id="PF11967"/>
    </source>
</evidence>
<reference evidence="9 10" key="1">
    <citation type="submission" date="2020-08" db="EMBL/GenBank/DDBJ databases">
        <title>Genomic Encyclopedia of Type Strains, Phase IV (KMG-IV): sequencing the most valuable type-strain genomes for metagenomic binning, comparative biology and taxonomic classification.</title>
        <authorList>
            <person name="Goeker M."/>
        </authorList>
    </citation>
    <scope>NUCLEOTIDE SEQUENCE [LARGE SCALE GENOMIC DNA]</scope>
    <source>
        <strain evidence="9 10">DSM 101465</strain>
    </source>
</reference>
<dbReference type="GO" id="GO:0006302">
    <property type="term" value="P:double-strand break repair"/>
    <property type="evidence" value="ECO:0007669"/>
    <property type="project" value="TreeGrafter"/>
</dbReference>
<sequence>MEWQDEGIVLGARRHGEANVILELMTAAHGRHLGLVRGGRSPRLQPVLQPGNGVCVVWRARIEEHLGHYAVEATAMRAARFIDSPLALHGLGTLTALLRLMPERDPHPGLYEALSVLMEHLDDPAVAPALIVRFELAVLAELGFGLDLSCCAATGGTQELVYVSPKSGRAVSRAAGEPYRDRLLPLPSFLRQGGLVDTIGADDVLAGFRLTGLFLSRHVYEPRGLAEPDARRRLVELVARGGAPGQGGSVRSGARREA</sequence>
<protein>
    <recommendedName>
        <fullName evidence="2 7">DNA repair protein RecO</fullName>
    </recommendedName>
    <alternativeName>
        <fullName evidence="6 7">Recombination protein O</fullName>
    </alternativeName>
</protein>
<dbReference type="Pfam" id="PF11967">
    <property type="entry name" value="RecO_N"/>
    <property type="match status" value="1"/>
</dbReference>
<dbReference type="PANTHER" id="PTHR33991:SF1">
    <property type="entry name" value="DNA REPAIR PROTEIN RECO"/>
    <property type="match status" value="1"/>
</dbReference>
<dbReference type="SUPFAM" id="SSF57863">
    <property type="entry name" value="ArfGap/RecO-like zinc finger"/>
    <property type="match status" value="1"/>
</dbReference>
<dbReference type="Gene3D" id="1.20.1440.120">
    <property type="entry name" value="Recombination protein O, C-terminal domain"/>
    <property type="match status" value="1"/>
</dbReference>
<dbReference type="InterPro" id="IPR003717">
    <property type="entry name" value="RecO"/>
</dbReference>
<evidence type="ECO:0000256" key="7">
    <source>
        <dbReference type="HAMAP-Rule" id="MF_00201"/>
    </source>
</evidence>
<dbReference type="Gene3D" id="2.40.50.140">
    <property type="entry name" value="Nucleic acid-binding proteins"/>
    <property type="match status" value="1"/>
</dbReference>
<dbReference type="InterPro" id="IPR022572">
    <property type="entry name" value="DNA_rep/recomb_RecO_N"/>
</dbReference>
<dbReference type="SUPFAM" id="SSF50249">
    <property type="entry name" value="Nucleic acid-binding proteins"/>
    <property type="match status" value="1"/>
</dbReference>
<evidence type="ECO:0000256" key="3">
    <source>
        <dbReference type="ARBA" id="ARBA00022763"/>
    </source>
</evidence>
<keyword evidence="5 7" id="KW-0234">DNA repair</keyword>
<dbReference type="RefSeq" id="WP_183336210.1">
    <property type="nucleotide sequence ID" value="NZ_BMHX01000009.1"/>
</dbReference>
<dbReference type="InterPro" id="IPR042242">
    <property type="entry name" value="RecO_C"/>
</dbReference>
<keyword evidence="3 7" id="KW-0227">DNA damage</keyword>
<dbReference type="PANTHER" id="PTHR33991">
    <property type="entry name" value="DNA REPAIR PROTEIN RECO"/>
    <property type="match status" value="1"/>
</dbReference>
<evidence type="ECO:0000256" key="1">
    <source>
        <dbReference type="ARBA" id="ARBA00007452"/>
    </source>
</evidence>
<name>A0A841KB15_9HYPH</name>
<keyword evidence="4 7" id="KW-0233">DNA recombination</keyword>
<evidence type="ECO:0000256" key="4">
    <source>
        <dbReference type="ARBA" id="ARBA00023172"/>
    </source>
</evidence>
<evidence type="ECO:0000313" key="10">
    <source>
        <dbReference type="Proteomes" id="UP000588017"/>
    </source>
</evidence>
<comment type="function">
    <text evidence="7">Involved in DNA repair and RecF pathway recombination.</text>
</comment>
<accession>A0A841KB15</accession>
<comment type="similarity">
    <text evidence="1 7">Belongs to the RecO family.</text>
</comment>
<comment type="caution">
    <text evidence="9">The sequence shown here is derived from an EMBL/GenBank/DDBJ whole genome shotgun (WGS) entry which is preliminary data.</text>
</comment>
<dbReference type="AlphaFoldDB" id="A0A841KB15"/>
<gene>
    <name evidence="7" type="primary">recO</name>
    <name evidence="9" type="ORF">HNQ73_003293</name>
</gene>
<evidence type="ECO:0000256" key="5">
    <source>
        <dbReference type="ARBA" id="ARBA00023204"/>
    </source>
</evidence>
<dbReference type="InterPro" id="IPR037278">
    <property type="entry name" value="ARFGAP/RecO"/>
</dbReference>
<dbReference type="EMBL" id="JACHEH010000009">
    <property type="protein sequence ID" value="MBB6169641.1"/>
    <property type="molecule type" value="Genomic_DNA"/>
</dbReference>
<dbReference type="NCBIfam" id="TIGR00613">
    <property type="entry name" value="reco"/>
    <property type="match status" value="1"/>
</dbReference>
<dbReference type="GO" id="GO:0006310">
    <property type="term" value="P:DNA recombination"/>
    <property type="evidence" value="ECO:0007669"/>
    <property type="project" value="UniProtKB-UniRule"/>
</dbReference>
<feature type="domain" description="DNA replication/recombination mediator RecO N-terminal" evidence="8">
    <location>
        <begin position="1"/>
        <end position="69"/>
    </location>
</feature>
<evidence type="ECO:0000256" key="6">
    <source>
        <dbReference type="ARBA" id="ARBA00033409"/>
    </source>
</evidence>
<organism evidence="9 10">
    <name type="scientific">Chelatococcus composti</name>
    <dbReference type="NCBI Taxonomy" id="1743235"/>
    <lineage>
        <taxon>Bacteria</taxon>
        <taxon>Pseudomonadati</taxon>
        <taxon>Pseudomonadota</taxon>
        <taxon>Alphaproteobacteria</taxon>
        <taxon>Hyphomicrobiales</taxon>
        <taxon>Chelatococcaceae</taxon>
        <taxon>Chelatococcus</taxon>
    </lineage>
</organism>
<dbReference type="Pfam" id="PF02565">
    <property type="entry name" value="RecO_C"/>
    <property type="match status" value="1"/>
</dbReference>
<dbReference type="InterPro" id="IPR012340">
    <property type="entry name" value="NA-bd_OB-fold"/>
</dbReference>
<evidence type="ECO:0000313" key="9">
    <source>
        <dbReference type="EMBL" id="MBB6169641.1"/>
    </source>
</evidence>
<dbReference type="HAMAP" id="MF_00201">
    <property type="entry name" value="RecO"/>
    <property type="match status" value="1"/>
</dbReference>
<proteinExistence type="inferred from homology"/>
<evidence type="ECO:0000256" key="2">
    <source>
        <dbReference type="ARBA" id="ARBA00021310"/>
    </source>
</evidence>
<keyword evidence="10" id="KW-1185">Reference proteome</keyword>
<dbReference type="Proteomes" id="UP000588017">
    <property type="component" value="Unassembled WGS sequence"/>
</dbReference>